<feature type="compositionally biased region" description="Polar residues" evidence="1">
    <location>
        <begin position="406"/>
        <end position="422"/>
    </location>
</feature>
<dbReference type="Gene3D" id="2.60.40.10">
    <property type="entry name" value="Immunoglobulins"/>
    <property type="match status" value="1"/>
</dbReference>
<organism evidence="3 4">
    <name type="scientific">Myxozyma melibiosi</name>
    <dbReference type="NCBI Taxonomy" id="54550"/>
    <lineage>
        <taxon>Eukaryota</taxon>
        <taxon>Fungi</taxon>
        <taxon>Dikarya</taxon>
        <taxon>Ascomycota</taxon>
        <taxon>Saccharomycotina</taxon>
        <taxon>Lipomycetes</taxon>
        <taxon>Lipomycetales</taxon>
        <taxon>Lipomycetaceae</taxon>
        <taxon>Myxozyma</taxon>
    </lineage>
</organism>
<name>A0ABR1F119_9ASCO</name>
<dbReference type="InterPro" id="IPR000300">
    <property type="entry name" value="IPPc"/>
</dbReference>
<dbReference type="Gene3D" id="3.60.10.10">
    <property type="entry name" value="Endonuclease/exonuclease/phosphatase"/>
    <property type="match status" value="1"/>
</dbReference>
<protein>
    <submittedName>
        <fullName evidence="3">Endonuclease/exonuclease/phosphatase</fullName>
    </submittedName>
</protein>
<dbReference type="SUPFAM" id="SSF48350">
    <property type="entry name" value="GTPase activation domain, GAP"/>
    <property type="match status" value="1"/>
</dbReference>
<feature type="region of interest" description="Disordered" evidence="1">
    <location>
        <begin position="404"/>
        <end position="428"/>
    </location>
</feature>
<feature type="region of interest" description="Disordered" evidence="1">
    <location>
        <begin position="39"/>
        <end position="73"/>
    </location>
</feature>
<dbReference type="RefSeq" id="XP_064766510.1">
    <property type="nucleotide sequence ID" value="XM_064913310.1"/>
</dbReference>
<dbReference type="SUPFAM" id="SSF56219">
    <property type="entry name" value="DNase I-like"/>
    <property type="match status" value="1"/>
</dbReference>
<evidence type="ECO:0000256" key="1">
    <source>
        <dbReference type="SAM" id="MobiDB-lite"/>
    </source>
</evidence>
<dbReference type="Gene3D" id="1.10.555.10">
    <property type="entry name" value="Rho GTPase activation protein"/>
    <property type="match status" value="1"/>
</dbReference>
<dbReference type="GO" id="GO:0004519">
    <property type="term" value="F:endonuclease activity"/>
    <property type="evidence" value="ECO:0007669"/>
    <property type="project" value="UniProtKB-KW"/>
</dbReference>
<keyword evidence="3" id="KW-0378">Hydrolase</keyword>
<dbReference type="Proteomes" id="UP001498771">
    <property type="component" value="Unassembled WGS sequence"/>
</dbReference>
<dbReference type="InterPro" id="IPR008936">
    <property type="entry name" value="Rho_GTPase_activation_prot"/>
</dbReference>
<keyword evidence="3" id="KW-0540">Nuclease</keyword>
<feature type="domain" description="Inositol polyphosphate-related phosphatase" evidence="2">
    <location>
        <begin position="167"/>
        <end position="587"/>
    </location>
</feature>
<dbReference type="Pfam" id="PF22669">
    <property type="entry name" value="Exo_endo_phos2"/>
    <property type="match status" value="2"/>
</dbReference>
<evidence type="ECO:0000259" key="2">
    <source>
        <dbReference type="SMART" id="SM00128"/>
    </source>
</evidence>
<evidence type="ECO:0000313" key="3">
    <source>
        <dbReference type="EMBL" id="KAK7203477.1"/>
    </source>
</evidence>
<reference evidence="3 4" key="1">
    <citation type="submission" date="2024-03" db="EMBL/GenBank/DDBJ databases">
        <title>Genome-scale model development and genomic sequencing of the oleaginous clade Lipomyces.</title>
        <authorList>
            <consortium name="Lawrence Berkeley National Laboratory"/>
            <person name="Czajka J.J."/>
            <person name="Han Y."/>
            <person name="Kim J."/>
            <person name="Mondo S.J."/>
            <person name="Hofstad B.A."/>
            <person name="Robles A."/>
            <person name="Haridas S."/>
            <person name="Riley R."/>
            <person name="LaButti K."/>
            <person name="Pangilinan J."/>
            <person name="Andreopoulos W."/>
            <person name="Lipzen A."/>
            <person name="Yan J."/>
            <person name="Wang M."/>
            <person name="Ng V."/>
            <person name="Grigoriev I.V."/>
            <person name="Spatafora J.W."/>
            <person name="Magnuson J.K."/>
            <person name="Baker S.E."/>
            <person name="Pomraning K.R."/>
        </authorList>
    </citation>
    <scope>NUCLEOTIDE SEQUENCE [LARGE SCALE GENOMIC DNA]</scope>
    <source>
        <strain evidence="3 4">Phaff 52-87</strain>
    </source>
</reference>
<dbReference type="GeneID" id="90038822"/>
<dbReference type="InterPro" id="IPR046985">
    <property type="entry name" value="IP5"/>
</dbReference>
<keyword evidence="3" id="KW-0255">Endonuclease</keyword>
<comment type="caution">
    <text evidence="3">The sequence shown here is derived from an EMBL/GenBank/DDBJ whole genome shotgun (WGS) entry which is preliminary data.</text>
</comment>
<dbReference type="EMBL" id="JBBJBU010000011">
    <property type="protein sequence ID" value="KAK7203477.1"/>
    <property type="molecule type" value="Genomic_DNA"/>
</dbReference>
<gene>
    <name evidence="3" type="ORF">BZA70DRAFT_282591</name>
</gene>
<accession>A0ABR1F119</accession>
<evidence type="ECO:0000313" key="4">
    <source>
        <dbReference type="Proteomes" id="UP001498771"/>
    </source>
</evidence>
<dbReference type="InterPro" id="IPR013783">
    <property type="entry name" value="Ig-like_fold"/>
</dbReference>
<dbReference type="PANTHER" id="PTHR11200">
    <property type="entry name" value="INOSITOL 5-PHOSPHATASE"/>
    <property type="match status" value="1"/>
</dbReference>
<keyword evidence="4" id="KW-1185">Reference proteome</keyword>
<dbReference type="SMART" id="SM00128">
    <property type="entry name" value="IPPc"/>
    <property type="match status" value="1"/>
</dbReference>
<proteinExistence type="predicted"/>
<dbReference type="InterPro" id="IPR036691">
    <property type="entry name" value="Endo/exonu/phosph_ase_sf"/>
</dbReference>
<dbReference type="PANTHER" id="PTHR11200:SF275">
    <property type="entry name" value="LD06095P"/>
    <property type="match status" value="1"/>
</dbReference>
<sequence length="904" mass="99834">MASSLVLTTSSHVLTFHPSSCAESGGTVDTPFYILESRTASSSTPPSANPSAPVTAPSSFPVNASSSSVNASSPNAVDLTVHDTISIDEDLMDSDRLLLKLQDKDIGSIPKSDASDLAEFVLAWRSALAALEEQVQVSQQASFEDPLSSDYVTTRLVQEHDSFIDEKTVQIRLVTWNLHGESIGEDLRPLLYGKSVLTDSGDLQDLGIFLVGLQEADPLTPTALSTNHATVSRWSQQILDALGPSSYVAIASAELLGMVLLMFCHRKLASQITNIQIATAGTGVLGYWGNKGSVCLKFTLGENEIAGNPGIEFAVLNMHLSSGMAPQSVERRRWEMSEFEKRLKLPKFNGKLYRKTRNGGKNRKELLFQNGDLLQDLDERVLDAADEDDADALAAATAMLQDAKISESSSSEDAPGTPSTLSGKAMSTASTTATTVATATSETATTAATINSDQVGPEREFNSIVFVLGDLNYRIAMDRSDIEQLVRKGDYDALLFWDQLRNEIKEESLLVGFQEGPIDFPPTYKYDIGTTTFDTSEKMRIPAYTDRIFYTPYPSLAQLDYESFMHYISSDHKPVAATFELRTMLVDVDKRAQIVKRLLRDMDARENESRPKVEVESTEIVCPDLKPLSVLTRTIKFKNHGNTQVAWEIEQMDGSKLEFGEMRGLVSPGAGQSIRFSMKIPTRVSEISEIVVLRIVNRQDYFVTVSGNVLPSCYGSSLQDMIDRPNGARNGFVVSDSGPQVNIPREIWKCVDYLSKRISKDIFRRQGDDVVGQLIRDWLDDGVDFDTQILDSLQNEGNKGFQSVCEQFMLLLELVDGGVIVESAYDIVCKGEDGVSLIFEAMPRVNINTLICIASFLREVKQTVIDFGLILERFDEVLVRIPPKGKNKSKQKKKRMEFFKAFIG</sequence>